<sequence length="302" mass="33637">MYRRTIMTVQLGINPLTWTNDDLPSLGAETSLETCLSEGRQAGFAGFELGNKFPRQSHILGPILASHYLKLVSGWYSGRLLTRSVEEEIAAVQPHLTLLRELGATVMVFAEVTDSIHGDQSKPVHLRPLFPAERWKEYGEKLTEFAHYTQSHGVQIAYHHHMGTVIESAEDINNLMEHTDADVGLLLDTGHLTFAGDDPLAVAKRWGKRINHVHCKDIRPDVLKDVKNRKTSFLDAVLSGVFTVPGDGCVNYPAIFNILINNDYHGWLVVEAEQDPAVAHPMTYATLGYKNLHRLAKNAGLI</sequence>
<gene>
    <name evidence="2" type="primary">mocC</name>
    <name evidence="2" type="ORF">XIS1_1560053</name>
</gene>
<dbReference type="SUPFAM" id="SSF51658">
    <property type="entry name" value="Xylose isomerase-like"/>
    <property type="match status" value="1"/>
</dbReference>
<evidence type="ECO:0000313" key="2">
    <source>
        <dbReference type="EMBL" id="SIP72581.1"/>
    </source>
</evidence>
<dbReference type="EMBL" id="FTLG01000064">
    <property type="protein sequence ID" value="SIP72581.1"/>
    <property type="molecule type" value="Genomic_DNA"/>
</dbReference>
<evidence type="ECO:0000313" key="3">
    <source>
        <dbReference type="Proteomes" id="UP000196435"/>
    </source>
</evidence>
<evidence type="ECO:0000259" key="1">
    <source>
        <dbReference type="Pfam" id="PF01261"/>
    </source>
</evidence>
<dbReference type="NCBIfam" id="TIGR04379">
    <property type="entry name" value="myo_inos_iolE"/>
    <property type="match status" value="1"/>
</dbReference>
<protein>
    <submittedName>
        <fullName evidence="2">Rhizopine catabolism protein mocC</fullName>
    </submittedName>
</protein>
<dbReference type="InterPro" id="IPR036237">
    <property type="entry name" value="Xyl_isomerase-like_sf"/>
</dbReference>
<feature type="domain" description="Xylose isomerase-like TIM barrel" evidence="1">
    <location>
        <begin position="41"/>
        <end position="276"/>
    </location>
</feature>
<dbReference type="InterPro" id="IPR030823">
    <property type="entry name" value="IolE/MocC"/>
</dbReference>
<organism evidence="2 3">
    <name type="scientific">Xenorhabdus innexi</name>
    <dbReference type="NCBI Taxonomy" id="290109"/>
    <lineage>
        <taxon>Bacteria</taxon>
        <taxon>Pseudomonadati</taxon>
        <taxon>Pseudomonadota</taxon>
        <taxon>Gammaproteobacteria</taxon>
        <taxon>Enterobacterales</taxon>
        <taxon>Morganellaceae</taxon>
        <taxon>Xenorhabdus</taxon>
    </lineage>
</organism>
<dbReference type="Proteomes" id="UP000196435">
    <property type="component" value="Unassembled WGS sequence"/>
</dbReference>
<proteinExistence type="predicted"/>
<dbReference type="Gene3D" id="3.20.20.150">
    <property type="entry name" value="Divalent-metal-dependent TIM barrel enzymes"/>
    <property type="match status" value="1"/>
</dbReference>
<reference evidence="3" key="1">
    <citation type="submission" date="2016-12" db="EMBL/GenBank/DDBJ databases">
        <authorList>
            <person name="Gaudriault S."/>
        </authorList>
    </citation>
    <scope>NUCLEOTIDE SEQUENCE [LARGE SCALE GENOMIC DNA]</scope>
    <source>
        <strain evidence="3">HGB1681 (deposited as PTA-6826 in the American Type Culture Collection)</strain>
    </source>
</reference>
<dbReference type="InterPro" id="IPR050312">
    <property type="entry name" value="IolE/XylAMocC-like"/>
</dbReference>
<dbReference type="PANTHER" id="PTHR12110:SF41">
    <property type="entry name" value="INOSOSE DEHYDRATASE"/>
    <property type="match status" value="1"/>
</dbReference>
<accession>A0A1N6MUT7</accession>
<dbReference type="InterPro" id="IPR013022">
    <property type="entry name" value="Xyl_isomerase-like_TIM-brl"/>
</dbReference>
<dbReference type="Pfam" id="PF01261">
    <property type="entry name" value="AP_endonuc_2"/>
    <property type="match status" value="1"/>
</dbReference>
<dbReference type="AlphaFoldDB" id="A0A1N6MUT7"/>
<name>A0A1N6MUT7_9GAMM</name>
<dbReference type="PANTHER" id="PTHR12110">
    <property type="entry name" value="HYDROXYPYRUVATE ISOMERASE"/>
    <property type="match status" value="1"/>
</dbReference>